<evidence type="ECO:0000313" key="3">
    <source>
        <dbReference type="Proteomes" id="UP000285456"/>
    </source>
</evidence>
<dbReference type="PANTHER" id="PTHR37850:SF2">
    <property type="entry name" value="SAF DOMAIN PROTEIN"/>
    <property type="match status" value="1"/>
</dbReference>
<dbReference type="SMART" id="SM00858">
    <property type="entry name" value="SAF"/>
    <property type="match status" value="1"/>
</dbReference>
<dbReference type="InterPro" id="IPR013974">
    <property type="entry name" value="SAF"/>
</dbReference>
<protein>
    <submittedName>
        <fullName evidence="2">NAD(P)-dependent oxidoreductase</fullName>
    </submittedName>
</protein>
<dbReference type="CDD" id="cd11616">
    <property type="entry name" value="SAF_DH_OX_like"/>
    <property type="match status" value="1"/>
</dbReference>
<dbReference type="InterPro" id="IPR048423">
    <property type="entry name" value="DRL_cat"/>
</dbReference>
<feature type="domain" description="SAF" evidence="1">
    <location>
        <begin position="332"/>
        <end position="398"/>
    </location>
</feature>
<dbReference type="Pfam" id="PF21135">
    <property type="entry name" value="DRL_cat"/>
    <property type="match status" value="1"/>
</dbReference>
<gene>
    <name evidence="2" type="ORF">D1B32_02735</name>
</gene>
<dbReference type="Pfam" id="PF08666">
    <property type="entry name" value="SAF"/>
    <property type="match status" value="1"/>
</dbReference>
<evidence type="ECO:0000259" key="1">
    <source>
        <dbReference type="SMART" id="SM00858"/>
    </source>
</evidence>
<reference evidence="2 3" key="1">
    <citation type="journal article" date="2007" name="Int. J. Syst. Evol. Microbiol.">
        <title>Oceanobacillus profundus sp. nov., isolated from a deep-sea sediment core.</title>
        <authorList>
            <person name="Kim Y.G."/>
            <person name="Choi D.H."/>
            <person name="Hyun S."/>
            <person name="Cho B.C."/>
        </authorList>
    </citation>
    <scope>NUCLEOTIDE SEQUENCE [LARGE SCALE GENOMIC DNA]</scope>
    <source>
        <strain evidence="2 3">DSM 18246</strain>
    </source>
</reference>
<comment type="caution">
    <text evidence="2">The sequence shown here is derived from an EMBL/GenBank/DDBJ whole genome shotgun (WGS) entry which is preliminary data.</text>
</comment>
<dbReference type="PANTHER" id="PTHR37850">
    <property type="entry name" value="STRU PROTEIN"/>
    <property type="match status" value="1"/>
</dbReference>
<dbReference type="OrthoDB" id="9777844at2"/>
<dbReference type="Proteomes" id="UP000285456">
    <property type="component" value="Unassembled WGS sequence"/>
</dbReference>
<dbReference type="Gene3D" id="3.40.50.720">
    <property type="entry name" value="NAD(P)-binding Rossmann-like Domain"/>
    <property type="match status" value="1"/>
</dbReference>
<evidence type="ECO:0000313" key="2">
    <source>
        <dbReference type="EMBL" id="RHW35557.1"/>
    </source>
</evidence>
<proteinExistence type="predicted"/>
<dbReference type="EMBL" id="QWEH01000001">
    <property type="protein sequence ID" value="RHW35557.1"/>
    <property type="molecule type" value="Genomic_DNA"/>
</dbReference>
<dbReference type="SUPFAM" id="SSF51735">
    <property type="entry name" value="NAD(P)-binding Rossmann-fold domains"/>
    <property type="match status" value="1"/>
</dbReference>
<dbReference type="AlphaFoldDB" id="A0A417YPD8"/>
<keyword evidence="3" id="KW-1185">Reference proteome</keyword>
<name>A0A417YPD8_9BACI</name>
<dbReference type="InterPro" id="IPR036291">
    <property type="entry name" value="NAD(P)-bd_dom_sf"/>
</dbReference>
<dbReference type="RefSeq" id="WP_095308020.1">
    <property type="nucleotide sequence ID" value="NZ_JAMAWL010000021.1"/>
</dbReference>
<organism evidence="2 3">
    <name type="scientific">Oceanobacillus profundus</name>
    <dbReference type="NCBI Taxonomy" id="372463"/>
    <lineage>
        <taxon>Bacteria</taxon>
        <taxon>Bacillati</taxon>
        <taxon>Bacillota</taxon>
        <taxon>Bacilli</taxon>
        <taxon>Bacillales</taxon>
        <taxon>Bacillaceae</taxon>
        <taxon>Oceanobacillus</taxon>
    </lineage>
</organism>
<sequence>MSIYHELQLREQENNPIKVGVIGAGQMGFGLITQISRIPGMIVGGVSDVNVERAQKAVDYYQSQENKKVNTLVSSDYREVIQSSNVEVIVDATGVPEVGANISLEALNSRKHLVLLNVEVDITIGSYMNSLFQSAGLVYSGSAGDEPAAIVELYEFAKTMGMEVVVAGKGKNNALKTTANPDTAAAEAKAKNMSPHMLAAFQDGTKTMAEMNLLSNAIGLVPDKVGMHGVDANLDDVAQKLDLKENGGVLNSLGVVEYVNGLAPGVFVIVKSDLEPVDEELRYLLKVDKSHGNHYTLYRPYHLASLETPVTIAKAVLHHDTSIHPLGAPISETVTVAKRDIKAGETLDGIGGYSVRGVLETHQDMEVNGHIPIGLISGNVVAKRDIKEGQFLTHDDVELDPSTTVWKLRALQDHMFRVK</sequence>
<accession>A0A417YPD8</accession>